<evidence type="ECO:0000313" key="5">
    <source>
        <dbReference type="Proteomes" id="UP000887043"/>
    </source>
</evidence>
<dbReference type="InterPro" id="IPR050109">
    <property type="entry name" value="HTH-type_TetR-like_transc_reg"/>
</dbReference>
<organism evidence="4 5">
    <name type="scientific">Segatella bryantii</name>
    <name type="common">Prevotella bryantii</name>
    <dbReference type="NCBI Taxonomy" id="77095"/>
    <lineage>
        <taxon>Bacteria</taxon>
        <taxon>Pseudomonadati</taxon>
        <taxon>Bacteroidota</taxon>
        <taxon>Bacteroidia</taxon>
        <taxon>Bacteroidales</taxon>
        <taxon>Prevotellaceae</taxon>
        <taxon>Segatella</taxon>
    </lineage>
</organism>
<dbReference type="GO" id="GO:0003677">
    <property type="term" value="F:DNA binding"/>
    <property type="evidence" value="ECO:0007669"/>
    <property type="project" value="UniProtKB-UniRule"/>
</dbReference>
<gene>
    <name evidence="4" type="ORF">PRRU23_06090</name>
</gene>
<proteinExistence type="predicted"/>
<dbReference type="Gene3D" id="1.10.357.10">
    <property type="entry name" value="Tetracycline Repressor, domain 2"/>
    <property type="match status" value="1"/>
</dbReference>
<dbReference type="PRINTS" id="PR00455">
    <property type="entry name" value="HTHTETR"/>
</dbReference>
<dbReference type="Proteomes" id="UP000887043">
    <property type="component" value="Unassembled WGS sequence"/>
</dbReference>
<dbReference type="InterPro" id="IPR036271">
    <property type="entry name" value="Tet_transcr_reg_TetR-rel_C_sf"/>
</dbReference>
<evidence type="ECO:0000256" key="1">
    <source>
        <dbReference type="ARBA" id="ARBA00023125"/>
    </source>
</evidence>
<dbReference type="PANTHER" id="PTHR30328">
    <property type="entry name" value="TRANSCRIPTIONAL REPRESSOR"/>
    <property type="match status" value="1"/>
</dbReference>
<evidence type="ECO:0000259" key="3">
    <source>
        <dbReference type="PROSITE" id="PS50977"/>
    </source>
</evidence>
<feature type="DNA-binding region" description="H-T-H motif" evidence="2">
    <location>
        <begin position="41"/>
        <end position="60"/>
    </location>
</feature>
<dbReference type="EMBL" id="BPTR01000001">
    <property type="protein sequence ID" value="GJG26909.1"/>
    <property type="molecule type" value="Genomic_DNA"/>
</dbReference>
<protein>
    <submittedName>
        <fullName evidence="4">TetR family transcriptional regulator</fullName>
    </submittedName>
</protein>
<dbReference type="PROSITE" id="PS50977">
    <property type="entry name" value="HTH_TETR_2"/>
    <property type="match status" value="1"/>
</dbReference>
<dbReference type="RefSeq" id="WP_083382196.1">
    <property type="nucleotide sequence ID" value="NZ_BPTR01000001.1"/>
</dbReference>
<dbReference type="PANTHER" id="PTHR30328:SF54">
    <property type="entry name" value="HTH-TYPE TRANSCRIPTIONAL REPRESSOR SCO4008"/>
    <property type="match status" value="1"/>
</dbReference>
<dbReference type="AlphaFoldDB" id="A0AA37HW63"/>
<keyword evidence="1 2" id="KW-0238">DNA-binding</keyword>
<evidence type="ECO:0000313" key="4">
    <source>
        <dbReference type="EMBL" id="GJG26909.1"/>
    </source>
</evidence>
<dbReference type="SUPFAM" id="SSF46689">
    <property type="entry name" value="Homeodomain-like"/>
    <property type="match status" value="1"/>
</dbReference>
<dbReference type="InterPro" id="IPR009057">
    <property type="entry name" value="Homeodomain-like_sf"/>
</dbReference>
<feature type="domain" description="HTH tetR-type" evidence="3">
    <location>
        <begin position="18"/>
        <end position="78"/>
    </location>
</feature>
<sequence length="219" mass="25915">MTRAVKIQRIKGMSKYRIELRGKILDVAIEEFLVNGIKTVKMDDIASKMGISKRTMYELFTDKKTLVYQACVKRTEEFNIKMKEYASQPGHSVMDILLEYFREKMTDNRKISSEFYSNLHDKFPEVIEYYREVHEKDQLQTREFITRGIEDGYFRNDIDYDVLTHLINITMLNVMNQKLYHSLSINSIIRNYLVVIIQGFCTSKGFDEMNKIVSKLDEL</sequence>
<evidence type="ECO:0000256" key="2">
    <source>
        <dbReference type="PROSITE-ProRule" id="PRU00335"/>
    </source>
</evidence>
<dbReference type="InterPro" id="IPR001647">
    <property type="entry name" value="HTH_TetR"/>
</dbReference>
<name>A0AA37HW63_SEGBR</name>
<reference evidence="4" key="1">
    <citation type="submission" date="2021-08" db="EMBL/GenBank/DDBJ databases">
        <title>Prevotella lacticifex sp. nov., isolated from rumen of cow.</title>
        <authorList>
            <person name="Shinkai T."/>
            <person name="Ikeyama N."/>
            <person name="Kumagai M."/>
            <person name="Ohmori H."/>
            <person name="Sakamoto M."/>
            <person name="Ohkuma M."/>
            <person name="Mitsumori M."/>
        </authorList>
    </citation>
    <scope>NUCLEOTIDE SEQUENCE</scope>
    <source>
        <strain evidence="4">DSM 11371</strain>
    </source>
</reference>
<dbReference type="SUPFAM" id="SSF48498">
    <property type="entry name" value="Tetracyclin repressor-like, C-terminal domain"/>
    <property type="match status" value="1"/>
</dbReference>
<accession>A0AA37HW63</accession>
<dbReference type="Pfam" id="PF00440">
    <property type="entry name" value="TetR_N"/>
    <property type="match status" value="1"/>
</dbReference>
<comment type="caution">
    <text evidence="4">The sequence shown here is derived from an EMBL/GenBank/DDBJ whole genome shotgun (WGS) entry which is preliminary data.</text>
</comment>